<organism evidence="6 7">
    <name type="scientific">Sphingomonas baiyangensis</name>
    <dbReference type="NCBI Taxonomy" id="2572576"/>
    <lineage>
        <taxon>Bacteria</taxon>
        <taxon>Pseudomonadati</taxon>
        <taxon>Pseudomonadota</taxon>
        <taxon>Alphaproteobacteria</taxon>
        <taxon>Sphingomonadales</taxon>
        <taxon>Sphingomonadaceae</taxon>
        <taxon>Sphingomonas</taxon>
    </lineage>
</organism>
<dbReference type="Gene3D" id="1.10.10.10">
    <property type="entry name" value="Winged helix-like DNA-binding domain superfamily/Winged helix DNA-binding domain"/>
    <property type="match status" value="1"/>
</dbReference>
<keyword evidence="2" id="KW-0238">DNA-binding</keyword>
<dbReference type="Proteomes" id="UP000309138">
    <property type="component" value="Unassembled WGS sequence"/>
</dbReference>
<dbReference type="InterPro" id="IPR000835">
    <property type="entry name" value="HTH_MarR-typ"/>
</dbReference>
<dbReference type="PANTHER" id="PTHR42756:SF1">
    <property type="entry name" value="TRANSCRIPTIONAL REPRESSOR OF EMRAB OPERON"/>
    <property type="match status" value="1"/>
</dbReference>
<dbReference type="Pfam" id="PF12802">
    <property type="entry name" value="MarR_2"/>
    <property type="match status" value="1"/>
</dbReference>
<sequence length="176" mass="19602">MASVAVQTERDATTSADQRPGENDEAIRGWTYTGLDYPTFRLVLLAKAIDRLTLRMLDEHCDLTIAEWRVLSRLAPIDGATVRQVAQMAWVDRAEVSRAASALETRGLVGRRDNPGDRRAPILFVTPAGNAEYERLLPIRAKFHGGLTEDMSEAERDMLDQLLGQIARKLGKLVDD</sequence>
<dbReference type="EMBL" id="SWKR01000002">
    <property type="protein sequence ID" value="TKD50665.1"/>
    <property type="molecule type" value="Genomic_DNA"/>
</dbReference>
<dbReference type="InterPro" id="IPR036390">
    <property type="entry name" value="WH_DNA-bd_sf"/>
</dbReference>
<feature type="region of interest" description="Disordered" evidence="4">
    <location>
        <begin position="1"/>
        <end position="24"/>
    </location>
</feature>
<evidence type="ECO:0000256" key="1">
    <source>
        <dbReference type="ARBA" id="ARBA00023015"/>
    </source>
</evidence>
<dbReference type="InterPro" id="IPR036388">
    <property type="entry name" value="WH-like_DNA-bd_sf"/>
</dbReference>
<keyword evidence="1" id="KW-0805">Transcription regulation</keyword>
<dbReference type="SUPFAM" id="SSF46785">
    <property type="entry name" value="Winged helix' DNA-binding domain"/>
    <property type="match status" value="1"/>
</dbReference>
<accession>A0A4U1L3H7</accession>
<dbReference type="PROSITE" id="PS50995">
    <property type="entry name" value="HTH_MARR_2"/>
    <property type="match status" value="1"/>
</dbReference>
<dbReference type="PRINTS" id="PR00598">
    <property type="entry name" value="HTHMARR"/>
</dbReference>
<reference evidence="6 7" key="1">
    <citation type="submission" date="2019-04" db="EMBL/GenBank/DDBJ databases">
        <authorList>
            <person name="Yang Y."/>
            <person name="Wei D."/>
        </authorList>
    </citation>
    <scope>NUCLEOTIDE SEQUENCE [LARGE SCALE GENOMIC DNA]</scope>
    <source>
        <strain evidence="6 7">L-1-4w-11</strain>
    </source>
</reference>
<keyword evidence="3" id="KW-0804">Transcription</keyword>
<evidence type="ECO:0000256" key="3">
    <source>
        <dbReference type="ARBA" id="ARBA00023163"/>
    </source>
</evidence>
<dbReference type="GO" id="GO:0003677">
    <property type="term" value="F:DNA binding"/>
    <property type="evidence" value="ECO:0007669"/>
    <property type="project" value="UniProtKB-KW"/>
</dbReference>
<evidence type="ECO:0000256" key="4">
    <source>
        <dbReference type="SAM" id="MobiDB-lite"/>
    </source>
</evidence>
<protein>
    <submittedName>
        <fullName evidence="6">Winged helix-turn-helix transcriptional regulator</fullName>
    </submittedName>
</protein>
<feature type="domain" description="HTH marR-type" evidence="5">
    <location>
        <begin position="42"/>
        <end position="168"/>
    </location>
</feature>
<dbReference type="GO" id="GO:0003700">
    <property type="term" value="F:DNA-binding transcription factor activity"/>
    <property type="evidence" value="ECO:0007669"/>
    <property type="project" value="InterPro"/>
</dbReference>
<evidence type="ECO:0000259" key="5">
    <source>
        <dbReference type="PROSITE" id="PS50995"/>
    </source>
</evidence>
<evidence type="ECO:0000313" key="7">
    <source>
        <dbReference type="Proteomes" id="UP000309138"/>
    </source>
</evidence>
<proteinExistence type="predicted"/>
<evidence type="ECO:0000256" key="2">
    <source>
        <dbReference type="ARBA" id="ARBA00023125"/>
    </source>
</evidence>
<dbReference type="OrthoDB" id="582199at2"/>
<evidence type="ECO:0000313" key="6">
    <source>
        <dbReference type="EMBL" id="TKD50665.1"/>
    </source>
</evidence>
<dbReference type="PANTHER" id="PTHR42756">
    <property type="entry name" value="TRANSCRIPTIONAL REGULATOR, MARR"/>
    <property type="match status" value="1"/>
</dbReference>
<dbReference type="RefSeq" id="WP_136942609.1">
    <property type="nucleotide sequence ID" value="NZ_SWKR01000002.1"/>
</dbReference>
<dbReference type="SMART" id="SM00347">
    <property type="entry name" value="HTH_MARR"/>
    <property type="match status" value="1"/>
</dbReference>
<name>A0A4U1L3H7_9SPHN</name>
<comment type="caution">
    <text evidence="6">The sequence shown here is derived from an EMBL/GenBank/DDBJ whole genome shotgun (WGS) entry which is preliminary data.</text>
</comment>
<keyword evidence="7" id="KW-1185">Reference proteome</keyword>
<dbReference type="AlphaFoldDB" id="A0A4U1L3H7"/>
<gene>
    <name evidence="6" type="ORF">FBR43_07690</name>
</gene>